<name>A0A518HNM5_9BACT</name>
<feature type="transmembrane region" description="Helical" evidence="5">
    <location>
        <begin position="239"/>
        <end position="260"/>
    </location>
</feature>
<comment type="subcellular location">
    <subcellularLocation>
        <location evidence="5">Cell membrane</location>
        <topology evidence="5">Multi-pass membrane protein</topology>
    </subcellularLocation>
    <subcellularLocation>
        <location evidence="1">Endomembrane system</location>
        <topology evidence="1">Multi-pass membrane protein</topology>
    </subcellularLocation>
    <subcellularLocation>
        <location evidence="6">Membrane</location>
        <topology evidence="6">Multi-pass membrane protein</topology>
    </subcellularLocation>
</comment>
<evidence type="ECO:0000256" key="1">
    <source>
        <dbReference type="ARBA" id="ARBA00004127"/>
    </source>
</evidence>
<keyword evidence="8" id="KW-0560">Oxidoreductase</keyword>
<keyword evidence="4 5" id="KW-0472">Membrane</keyword>
<dbReference type="Proteomes" id="UP000319004">
    <property type="component" value="Chromosome"/>
</dbReference>
<protein>
    <recommendedName>
        <fullName evidence="5">NADH-quinone oxidoreductase subunit N</fullName>
        <ecNumber evidence="5">7.1.1.-</ecNumber>
    </recommendedName>
    <alternativeName>
        <fullName evidence="5">NADH dehydrogenase I subunit N</fullName>
    </alternativeName>
    <alternativeName>
        <fullName evidence="5">NDH-1 subunit N</fullName>
    </alternativeName>
</protein>
<organism evidence="8 9">
    <name type="scientific">Stieleria neptunia</name>
    <dbReference type="NCBI Taxonomy" id="2527979"/>
    <lineage>
        <taxon>Bacteria</taxon>
        <taxon>Pseudomonadati</taxon>
        <taxon>Planctomycetota</taxon>
        <taxon>Planctomycetia</taxon>
        <taxon>Pirellulales</taxon>
        <taxon>Pirellulaceae</taxon>
        <taxon>Stieleria</taxon>
    </lineage>
</organism>
<feature type="transmembrane region" description="Helical" evidence="5">
    <location>
        <begin position="323"/>
        <end position="345"/>
    </location>
</feature>
<feature type="transmembrane region" description="Helical" evidence="5">
    <location>
        <begin position="108"/>
        <end position="125"/>
    </location>
</feature>
<dbReference type="GO" id="GO:0042773">
    <property type="term" value="P:ATP synthesis coupled electron transport"/>
    <property type="evidence" value="ECO:0007669"/>
    <property type="project" value="InterPro"/>
</dbReference>
<dbReference type="NCBIfam" id="TIGR01770">
    <property type="entry name" value="NDH_I_N"/>
    <property type="match status" value="1"/>
</dbReference>
<gene>
    <name evidence="5 8" type="primary">nuoN</name>
    <name evidence="8" type="ORF">Enr13x_22780</name>
</gene>
<keyword evidence="5" id="KW-0830">Ubiquinone</keyword>
<dbReference type="KEGG" id="snep:Enr13x_22780"/>
<feature type="transmembrane region" description="Helical" evidence="5">
    <location>
        <begin position="272"/>
        <end position="291"/>
    </location>
</feature>
<evidence type="ECO:0000313" key="9">
    <source>
        <dbReference type="Proteomes" id="UP000319004"/>
    </source>
</evidence>
<dbReference type="PANTHER" id="PTHR22773">
    <property type="entry name" value="NADH DEHYDROGENASE"/>
    <property type="match status" value="1"/>
</dbReference>
<dbReference type="OrthoDB" id="9807568at2"/>
<sequence length="482" mass="52516">MYIQPEIIVVVTAFAVLGMEMFLPLRHRVLQTPVSLLGLATALAAVVYLMIQGEGKFLDGQFLFDGVAGWFKVSFLLAGLLTVLLSADLLNGRFKVMEGQDRVLIHRGEFYTVVLFNLVGSMFLISATNLINLYVCLELATIPLFALVAWRRSDPLSCEAGLKYIILGATSSAVVLFGLGLLYGLSGSVDLLTMGDNLSFGPATKLAIAMVVVGVGFKLTLVPFHMWAADVYRGAPLPVAAYLSVASKAAGLAFMFQLFYRVLGNVLLDVSMALAVLAAVTMTLGNLVAVVQSNVKRFMAFSAISQAGYLIMGFLARSGAPSMVYYMLVYVVTNMVVFGVLVFYLNETGREEIEDYRGLARTNPWIALVMMLGLFSLAGIPPLSGFVGKFFLFSVASKAGFHWLVAVAAVNSTVSLYYYLRIVRQMYIEPGFDDDPPIRASASIVTALAISTVLMVVLGIVPFFYETIYEQTHQWIAVAEIR</sequence>
<feature type="transmembrane region" description="Helical" evidence="5">
    <location>
        <begin position="67"/>
        <end position="87"/>
    </location>
</feature>
<feature type="transmembrane region" description="Helical" evidence="5">
    <location>
        <begin position="441"/>
        <end position="465"/>
    </location>
</feature>
<comment type="function">
    <text evidence="5">NDH-1 shuttles electrons from NADH, via FMN and iron-sulfur (Fe-S) centers, to quinones in the respiratory chain. The immediate electron acceptor for the enzyme in this species is believed to be ubiquinone. Couples the redox reaction to proton translocation (for every two electrons transferred, four hydrogen ions are translocated across the cytoplasmic membrane), and thus conserves the redox energy in a proton gradient.</text>
</comment>
<dbReference type="Pfam" id="PF00361">
    <property type="entry name" value="Proton_antipo_M"/>
    <property type="match status" value="1"/>
</dbReference>
<dbReference type="GO" id="GO:0050136">
    <property type="term" value="F:NADH dehydrogenase (quinone) (non-electrogenic) activity"/>
    <property type="evidence" value="ECO:0007669"/>
    <property type="project" value="UniProtKB-UniRule"/>
</dbReference>
<dbReference type="GO" id="GO:0012505">
    <property type="term" value="C:endomembrane system"/>
    <property type="evidence" value="ECO:0007669"/>
    <property type="project" value="UniProtKB-SubCell"/>
</dbReference>
<feature type="transmembrane region" description="Helical" evidence="5">
    <location>
        <begin position="206"/>
        <end position="227"/>
    </location>
</feature>
<accession>A0A518HNM5</accession>
<keyword evidence="5" id="KW-1003">Cell membrane</keyword>
<dbReference type="GO" id="GO:0005886">
    <property type="term" value="C:plasma membrane"/>
    <property type="evidence" value="ECO:0007669"/>
    <property type="project" value="UniProtKB-SubCell"/>
</dbReference>
<dbReference type="EMBL" id="CP037423">
    <property type="protein sequence ID" value="QDV42431.1"/>
    <property type="molecule type" value="Genomic_DNA"/>
</dbReference>
<comment type="similarity">
    <text evidence="5">Belongs to the complex I subunit 2 family.</text>
</comment>
<keyword evidence="5" id="KW-0874">Quinone</keyword>
<evidence type="ECO:0000256" key="6">
    <source>
        <dbReference type="RuleBase" id="RU000320"/>
    </source>
</evidence>
<feature type="transmembrane region" description="Helical" evidence="5">
    <location>
        <begin position="162"/>
        <end position="186"/>
    </location>
</feature>
<dbReference type="GO" id="GO:0008137">
    <property type="term" value="F:NADH dehydrogenase (ubiquinone) activity"/>
    <property type="evidence" value="ECO:0007669"/>
    <property type="project" value="InterPro"/>
</dbReference>
<feature type="transmembrane region" description="Helical" evidence="5">
    <location>
        <begin position="400"/>
        <end position="420"/>
    </location>
</feature>
<dbReference type="EC" id="7.1.1.-" evidence="5"/>
<dbReference type="AlphaFoldDB" id="A0A518HNM5"/>
<dbReference type="InterPro" id="IPR010096">
    <property type="entry name" value="NADH-Q_OxRdtase_suN/2"/>
</dbReference>
<comment type="catalytic activity">
    <reaction evidence="5">
        <text>a quinone + NADH + 5 H(+)(in) = a quinol + NAD(+) + 4 H(+)(out)</text>
        <dbReference type="Rhea" id="RHEA:57888"/>
        <dbReference type="ChEBI" id="CHEBI:15378"/>
        <dbReference type="ChEBI" id="CHEBI:24646"/>
        <dbReference type="ChEBI" id="CHEBI:57540"/>
        <dbReference type="ChEBI" id="CHEBI:57945"/>
        <dbReference type="ChEBI" id="CHEBI:132124"/>
    </reaction>
</comment>
<reference evidence="8 9" key="1">
    <citation type="submission" date="2019-03" db="EMBL/GenBank/DDBJ databases">
        <title>Deep-cultivation of Planctomycetes and their phenomic and genomic characterization uncovers novel biology.</title>
        <authorList>
            <person name="Wiegand S."/>
            <person name="Jogler M."/>
            <person name="Boedeker C."/>
            <person name="Pinto D."/>
            <person name="Vollmers J."/>
            <person name="Rivas-Marin E."/>
            <person name="Kohn T."/>
            <person name="Peeters S.H."/>
            <person name="Heuer A."/>
            <person name="Rast P."/>
            <person name="Oberbeckmann S."/>
            <person name="Bunk B."/>
            <person name="Jeske O."/>
            <person name="Meyerdierks A."/>
            <person name="Storesund J.E."/>
            <person name="Kallscheuer N."/>
            <person name="Luecker S."/>
            <person name="Lage O.M."/>
            <person name="Pohl T."/>
            <person name="Merkel B.J."/>
            <person name="Hornburger P."/>
            <person name="Mueller R.-W."/>
            <person name="Bruemmer F."/>
            <person name="Labrenz M."/>
            <person name="Spormann A.M."/>
            <person name="Op den Camp H."/>
            <person name="Overmann J."/>
            <person name="Amann R."/>
            <person name="Jetten M.S.M."/>
            <person name="Mascher T."/>
            <person name="Medema M.H."/>
            <person name="Devos D.P."/>
            <person name="Kaster A.-K."/>
            <person name="Ovreas L."/>
            <person name="Rohde M."/>
            <person name="Galperin M.Y."/>
            <person name="Jogler C."/>
        </authorList>
    </citation>
    <scope>NUCLEOTIDE SEQUENCE [LARGE SCALE GENOMIC DNA]</scope>
    <source>
        <strain evidence="8 9">Enr13</strain>
    </source>
</reference>
<feature type="transmembrane region" description="Helical" evidence="5">
    <location>
        <begin position="131"/>
        <end position="150"/>
    </location>
</feature>
<keyword evidence="9" id="KW-1185">Reference proteome</keyword>
<comment type="subunit">
    <text evidence="5">NDH-1 is composed of 14 different subunits. Subunits NuoA, H, J, K, L, M, N constitute the membrane sector of the complex.</text>
</comment>
<evidence type="ECO:0000313" key="8">
    <source>
        <dbReference type="EMBL" id="QDV42431.1"/>
    </source>
</evidence>
<evidence type="ECO:0000256" key="2">
    <source>
        <dbReference type="ARBA" id="ARBA00022692"/>
    </source>
</evidence>
<keyword evidence="5" id="KW-1278">Translocase</keyword>
<keyword evidence="5" id="KW-0813">Transport</keyword>
<feature type="domain" description="NADH:quinone oxidoreductase/Mrp antiporter transmembrane" evidence="7">
    <location>
        <begin position="127"/>
        <end position="412"/>
    </location>
</feature>
<keyword evidence="2 5" id="KW-0812">Transmembrane</keyword>
<keyword evidence="3 5" id="KW-1133">Transmembrane helix</keyword>
<dbReference type="InterPro" id="IPR001750">
    <property type="entry name" value="ND/Mrp_TM"/>
</dbReference>
<feature type="transmembrane region" description="Helical" evidence="5">
    <location>
        <begin position="32"/>
        <end position="51"/>
    </location>
</feature>
<dbReference type="RefSeq" id="WP_145386063.1">
    <property type="nucleotide sequence ID" value="NZ_CP037423.1"/>
</dbReference>
<evidence type="ECO:0000256" key="3">
    <source>
        <dbReference type="ARBA" id="ARBA00022989"/>
    </source>
</evidence>
<proteinExistence type="inferred from homology"/>
<dbReference type="HAMAP" id="MF_00445">
    <property type="entry name" value="NDH1_NuoN_1"/>
    <property type="match status" value="1"/>
</dbReference>
<evidence type="ECO:0000256" key="5">
    <source>
        <dbReference type="HAMAP-Rule" id="MF_00445"/>
    </source>
</evidence>
<keyword evidence="5" id="KW-0520">NAD</keyword>
<evidence type="ECO:0000259" key="7">
    <source>
        <dbReference type="Pfam" id="PF00361"/>
    </source>
</evidence>
<evidence type="ECO:0000256" key="4">
    <source>
        <dbReference type="ARBA" id="ARBA00023136"/>
    </source>
</evidence>
<dbReference type="GO" id="GO:0048038">
    <property type="term" value="F:quinone binding"/>
    <property type="evidence" value="ECO:0007669"/>
    <property type="project" value="UniProtKB-KW"/>
</dbReference>
<feature type="transmembrane region" description="Helical" evidence="5">
    <location>
        <begin position="6"/>
        <end position="25"/>
    </location>
</feature>
<feature type="transmembrane region" description="Helical" evidence="5">
    <location>
        <begin position="365"/>
        <end position="388"/>
    </location>
</feature>
<feature type="transmembrane region" description="Helical" evidence="5">
    <location>
        <begin position="298"/>
        <end position="317"/>
    </location>
</feature>